<keyword evidence="1 6" id="KW-0597">Phosphoprotein</keyword>
<evidence type="ECO:0000256" key="2">
    <source>
        <dbReference type="ARBA" id="ARBA00023012"/>
    </source>
</evidence>
<dbReference type="SMART" id="SM00448">
    <property type="entry name" value="REC"/>
    <property type="match status" value="1"/>
</dbReference>
<dbReference type="GO" id="GO:0000976">
    <property type="term" value="F:transcription cis-regulatory region binding"/>
    <property type="evidence" value="ECO:0007669"/>
    <property type="project" value="TreeGrafter"/>
</dbReference>
<name>A0A4R7J4D4_9ACTN</name>
<dbReference type="AlphaFoldDB" id="A0A4R7J4D4"/>
<dbReference type="GO" id="GO:0000156">
    <property type="term" value="F:phosphorelay response regulator activity"/>
    <property type="evidence" value="ECO:0007669"/>
    <property type="project" value="TreeGrafter"/>
</dbReference>
<dbReference type="GO" id="GO:0005829">
    <property type="term" value="C:cytosol"/>
    <property type="evidence" value="ECO:0007669"/>
    <property type="project" value="TreeGrafter"/>
</dbReference>
<dbReference type="GO" id="GO:0032993">
    <property type="term" value="C:protein-DNA complex"/>
    <property type="evidence" value="ECO:0007669"/>
    <property type="project" value="TreeGrafter"/>
</dbReference>
<dbReference type="OrthoDB" id="9812490at2"/>
<keyword evidence="5" id="KW-0804">Transcription</keyword>
<protein>
    <submittedName>
        <fullName evidence="10">DNA-binding response OmpR family regulator</fullName>
    </submittedName>
</protein>
<evidence type="ECO:0000256" key="3">
    <source>
        <dbReference type="ARBA" id="ARBA00023015"/>
    </source>
</evidence>
<dbReference type="SMART" id="SM00862">
    <property type="entry name" value="Trans_reg_C"/>
    <property type="match status" value="1"/>
</dbReference>
<comment type="caution">
    <text evidence="10">The sequence shown here is derived from an EMBL/GenBank/DDBJ whole genome shotgun (WGS) entry which is preliminary data.</text>
</comment>
<dbReference type="GO" id="GO:0006355">
    <property type="term" value="P:regulation of DNA-templated transcription"/>
    <property type="evidence" value="ECO:0007669"/>
    <property type="project" value="InterPro"/>
</dbReference>
<dbReference type="Gene3D" id="3.40.50.2300">
    <property type="match status" value="1"/>
</dbReference>
<accession>A0A4R7J4D4</accession>
<dbReference type="Proteomes" id="UP000295371">
    <property type="component" value="Unassembled WGS sequence"/>
</dbReference>
<dbReference type="PANTHER" id="PTHR48111:SF1">
    <property type="entry name" value="TWO-COMPONENT RESPONSE REGULATOR ORR33"/>
    <property type="match status" value="1"/>
</dbReference>
<dbReference type="PROSITE" id="PS50110">
    <property type="entry name" value="RESPONSE_REGULATORY"/>
    <property type="match status" value="1"/>
</dbReference>
<dbReference type="Gene3D" id="1.10.10.10">
    <property type="entry name" value="Winged helix-like DNA-binding domain superfamily/Winged helix DNA-binding domain"/>
    <property type="match status" value="1"/>
</dbReference>
<feature type="domain" description="OmpR/PhoB-type" evidence="9">
    <location>
        <begin position="121"/>
        <end position="217"/>
    </location>
</feature>
<evidence type="ECO:0000259" key="9">
    <source>
        <dbReference type="PROSITE" id="PS51755"/>
    </source>
</evidence>
<reference evidence="10 11" key="1">
    <citation type="submission" date="2019-03" db="EMBL/GenBank/DDBJ databases">
        <title>Genomic Encyclopedia of Archaeal and Bacterial Type Strains, Phase II (KMG-II): from individual species to whole genera.</title>
        <authorList>
            <person name="Goeker M."/>
        </authorList>
    </citation>
    <scope>NUCLEOTIDE SEQUENCE [LARGE SCALE GENOMIC DNA]</scope>
    <source>
        <strain evidence="10 11">DSM 24323</strain>
    </source>
</reference>
<dbReference type="InterPro" id="IPR001789">
    <property type="entry name" value="Sig_transdc_resp-reg_receiver"/>
</dbReference>
<feature type="DNA-binding region" description="OmpR/PhoB-type" evidence="7">
    <location>
        <begin position="121"/>
        <end position="217"/>
    </location>
</feature>
<dbReference type="Gene3D" id="6.10.250.690">
    <property type="match status" value="1"/>
</dbReference>
<dbReference type="PROSITE" id="PS51755">
    <property type="entry name" value="OMPR_PHOB"/>
    <property type="match status" value="1"/>
</dbReference>
<sequence length="217" mass="24116">MHILIVEDDRSVSGALAEVLAAHFHQPEVVSRGEDALRRHRDADLMLLDLGLGDLDGLTVLQRIRRVSPIPTIVITARGDERSTVTGLRSGADDYLVKPVRIQELLARIDLVARRSRVTSSPQRVLAQDVEIALDSREVRVGSDPVHLTQTEFDLLALLARNTGRPVRRELILSEVWDDQLGTSSRSLDAHMAQLRAKLKRPGLISTVRGFGYKLVD</sequence>
<evidence type="ECO:0000256" key="1">
    <source>
        <dbReference type="ARBA" id="ARBA00022553"/>
    </source>
</evidence>
<keyword evidence="2" id="KW-0902">Two-component regulatory system</keyword>
<dbReference type="Pfam" id="PF00072">
    <property type="entry name" value="Response_reg"/>
    <property type="match status" value="1"/>
</dbReference>
<evidence type="ECO:0000256" key="7">
    <source>
        <dbReference type="PROSITE-ProRule" id="PRU01091"/>
    </source>
</evidence>
<evidence type="ECO:0000256" key="5">
    <source>
        <dbReference type="ARBA" id="ARBA00023163"/>
    </source>
</evidence>
<feature type="domain" description="Response regulatory" evidence="8">
    <location>
        <begin position="2"/>
        <end position="113"/>
    </location>
</feature>
<proteinExistence type="predicted"/>
<keyword evidence="4 7" id="KW-0238">DNA-binding</keyword>
<dbReference type="SUPFAM" id="SSF52172">
    <property type="entry name" value="CheY-like"/>
    <property type="match status" value="1"/>
</dbReference>
<organism evidence="10 11">
    <name type="scientific">Naumannella halotolerans</name>
    <dbReference type="NCBI Taxonomy" id="993414"/>
    <lineage>
        <taxon>Bacteria</taxon>
        <taxon>Bacillati</taxon>
        <taxon>Actinomycetota</taxon>
        <taxon>Actinomycetes</taxon>
        <taxon>Propionibacteriales</taxon>
        <taxon>Propionibacteriaceae</taxon>
        <taxon>Naumannella</taxon>
    </lineage>
</organism>
<evidence type="ECO:0000313" key="11">
    <source>
        <dbReference type="Proteomes" id="UP000295371"/>
    </source>
</evidence>
<dbReference type="InterPro" id="IPR039420">
    <property type="entry name" value="WalR-like"/>
</dbReference>
<evidence type="ECO:0000313" key="10">
    <source>
        <dbReference type="EMBL" id="TDT31229.1"/>
    </source>
</evidence>
<dbReference type="InterPro" id="IPR001867">
    <property type="entry name" value="OmpR/PhoB-type_DNA-bd"/>
</dbReference>
<keyword evidence="3" id="KW-0805">Transcription regulation</keyword>
<keyword evidence="11" id="KW-1185">Reference proteome</keyword>
<evidence type="ECO:0000259" key="8">
    <source>
        <dbReference type="PROSITE" id="PS50110"/>
    </source>
</evidence>
<gene>
    <name evidence="10" type="ORF">CLV29_2643</name>
</gene>
<dbReference type="InterPro" id="IPR011006">
    <property type="entry name" value="CheY-like_superfamily"/>
</dbReference>
<dbReference type="EMBL" id="SOAW01000002">
    <property type="protein sequence ID" value="TDT31229.1"/>
    <property type="molecule type" value="Genomic_DNA"/>
</dbReference>
<dbReference type="Pfam" id="PF00486">
    <property type="entry name" value="Trans_reg_C"/>
    <property type="match status" value="1"/>
</dbReference>
<feature type="modified residue" description="4-aspartylphosphate" evidence="6">
    <location>
        <position position="49"/>
    </location>
</feature>
<evidence type="ECO:0000256" key="6">
    <source>
        <dbReference type="PROSITE-ProRule" id="PRU00169"/>
    </source>
</evidence>
<dbReference type="InterPro" id="IPR036388">
    <property type="entry name" value="WH-like_DNA-bd_sf"/>
</dbReference>
<dbReference type="CDD" id="cd00383">
    <property type="entry name" value="trans_reg_C"/>
    <property type="match status" value="1"/>
</dbReference>
<dbReference type="PANTHER" id="PTHR48111">
    <property type="entry name" value="REGULATOR OF RPOS"/>
    <property type="match status" value="1"/>
</dbReference>
<dbReference type="RefSeq" id="WP_133755529.1">
    <property type="nucleotide sequence ID" value="NZ_SOAW01000002.1"/>
</dbReference>
<evidence type="ECO:0000256" key="4">
    <source>
        <dbReference type="ARBA" id="ARBA00023125"/>
    </source>
</evidence>